<evidence type="ECO:0000256" key="2">
    <source>
        <dbReference type="SAM" id="SignalP"/>
    </source>
</evidence>
<evidence type="ECO:0000256" key="1">
    <source>
        <dbReference type="ARBA" id="ARBA00022729"/>
    </source>
</evidence>
<gene>
    <name evidence="3" type="ORF">J2W55_004735</name>
</gene>
<keyword evidence="1 2" id="KW-0732">Signal</keyword>
<protein>
    <submittedName>
        <fullName evidence="3">Outer membrane lipoprotein-sorting protein</fullName>
    </submittedName>
</protein>
<keyword evidence="3" id="KW-0449">Lipoprotein</keyword>
<comment type="caution">
    <text evidence="3">The sequence shown here is derived from an EMBL/GenBank/DDBJ whole genome shotgun (WGS) entry which is preliminary data.</text>
</comment>
<organism evidence="3 4">
    <name type="scientific">Mucilaginibacter pocheonensis</name>
    <dbReference type="NCBI Taxonomy" id="398050"/>
    <lineage>
        <taxon>Bacteria</taxon>
        <taxon>Pseudomonadati</taxon>
        <taxon>Bacteroidota</taxon>
        <taxon>Sphingobacteriia</taxon>
        <taxon>Sphingobacteriales</taxon>
        <taxon>Sphingobacteriaceae</taxon>
        <taxon>Mucilaginibacter</taxon>
    </lineage>
</organism>
<dbReference type="Pfam" id="PF03548">
    <property type="entry name" value="LolA"/>
    <property type="match status" value="1"/>
</dbReference>
<dbReference type="PANTHER" id="PTHR35869">
    <property type="entry name" value="OUTER-MEMBRANE LIPOPROTEIN CARRIER PROTEIN"/>
    <property type="match status" value="1"/>
</dbReference>
<keyword evidence="4" id="KW-1185">Reference proteome</keyword>
<dbReference type="SUPFAM" id="SSF89392">
    <property type="entry name" value="Prokaryotic lipoproteins and lipoprotein localization factors"/>
    <property type="match status" value="1"/>
</dbReference>
<evidence type="ECO:0000313" key="3">
    <source>
        <dbReference type="EMBL" id="MDR6944875.1"/>
    </source>
</evidence>
<name>A0ABU1THJ0_9SPHI</name>
<dbReference type="EMBL" id="JAVDUU010000004">
    <property type="protein sequence ID" value="MDR6944875.1"/>
    <property type="molecule type" value="Genomic_DNA"/>
</dbReference>
<sequence>MKKIFLYSILALSTYNTAFAQKDTQAKAILNLVSQKYRSLDVIKTDFTFTLDNPQAGVKETQSGTLISKAKAGKYKVTLYTSAAAKDVDKEIMSDGKSQWTYLKKDKEVQVSEAAKGADGINNPSQIFTIYEHGYKYLYTGEQKLAGKVYQAIDLTPENEKQNIFKVRLLIDKVKKQIYSAQLFDKNGNKYNYTVRSFTPNPRVADNVFAWDAKAHPGVEVVDLR</sequence>
<reference evidence="3 4" key="1">
    <citation type="submission" date="2023-07" db="EMBL/GenBank/DDBJ databases">
        <title>Sorghum-associated microbial communities from plants grown in Nebraska, USA.</title>
        <authorList>
            <person name="Schachtman D."/>
        </authorList>
    </citation>
    <scope>NUCLEOTIDE SEQUENCE [LARGE SCALE GENOMIC DNA]</scope>
    <source>
        <strain evidence="3 4">3262</strain>
    </source>
</reference>
<dbReference type="PANTHER" id="PTHR35869:SF1">
    <property type="entry name" value="OUTER-MEMBRANE LIPOPROTEIN CARRIER PROTEIN"/>
    <property type="match status" value="1"/>
</dbReference>
<feature type="chain" id="PRO_5045252761" evidence="2">
    <location>
        <begin position="21"/>
        <end position="225"/>
    </location>
</feature>
<dbReference type="InterPro" id="IPR004564">
    <property type="entry name" value="OM_lipoprot_carrier_LolA-like"/>
</dbReference>
<proteinExistence type="predicted"/>
<dbReference type="InterPro" id="IPR029046">
    <property type="entry name" value="LolA/LolB/LppX"/>
</dbReference>
<accession>A0ABU1THJ0</accession>
<evidence type="ECO:0000313" key="4">
    <source>
        <dbReference type="Proteomes" id="UP001247620"/>
    </source>
</evidence>
<dbReference type="Gene3D" id="2.50.20.10">
    <property type="entry name" value="Lipoprotein localisation LolA/LolB/LppX"/>
    <property type="match status" value="1"/>
</dbReference>
<dbReference type="RefSeq" id="WP_310101827.1">
    <property type="nucleotide sequence ID" value="NZ_JAVDUU010000004.1"/>
</dbReference>
<feature type="signal peptide" evidence="2">
    <location>
        <begin position="1"/>
        <end position="20"/>
    </location>
</feature>
<dbReference type="Proteomes" id="UP001247620">
    <property type="component" value="Unassembled WGS sequence"/>
</dbReference>
<dbReference type="CDD" id="cd16325">
    <property type="entry name" value="LolA"/>
    <property type="match status" value="1"/>
</dbReference>